<organism evidence="5 6">
    <name type="scientific">Rufibacter radiotolerans</name>
    <dbReference type="NCBI Taxonomy" id="1379910"/>
    <lineage>
        <taxon>Bacteria</taxon>
        <taxon>Pseudomonadati</taxon>
        <taxon>Bacteroidota</taxon>
        <taxon>Cytophagia</taxon>
        <taxon>Cytophagales</taxon>
        <taxon>Hymenobacteraceae</taxon>
        <taxon>Rufibacter</taxon>
    </lineage>
</organism>
<sequence length="175" mass="20242">MLQTDRIYLRAPEPSDLDFLYLFENDTALWPVSLSVTPFSREALRQYLENATLDIYAARQLRLMICLQEEDTVMGSIDLFDFEPLHQRAGIGIALTPKYQGKGYGQEALKLLETYCTQVLQLHQLYCTVTQSNAGSLHLFRQAGYQEIGIRKEWLKTPSGWQDVVEFQKLLFQTR</sequence>
<dbReference type="PATRIC" id="fig|1379910.4.peg.268"/>
<keyword evidence="1 5" id="KW-0808">Transferase</keyword>
<dbReference type="OrthoDB" id="893030at2"/>
<dbReference type="InterPro" id="IPR016181">
    <property type="entry name" value="Acyl_CoA_acyltransferase"/>
</dbReference>
<dbReference type="AlphaFoldDB" id="A0A0H4VG77"/>
<comment type="similarity">
    <text evidence="3">Belongs to the acetyltransferase family. RimJ subfamily.</text>
</comment>
<dbReference type="Gene3D" id="3.40.630.30">
    <property type="match status" value="1"/>
</dbReference>
<dbReference type="PANTHER" id="PTHR43792:SF8">
    <property type="entry name" value="[RIBOSOMAL PROTEIN US5]-ALANINE N-ACETYLTRANSFERASE"/>
    <property type="match status" value="1"/>
</dbReference>
<evidence type="ECO:0000256" key="2">
    <source>
        <dbReference type="ARBA" id="ARBA00023315"/>
    </source>
</evidence>
<dbReference type="PROSITE" id="PS51186">
    <property type="entry name" value="GNAT"/>
    <property type="match status" value="1"/>
</dbReference>
<evidence type="ECO:0000256" key="3">
    <source>
        <dbReference type="ARBA" id="ARBA00038502"/>
    </source>
</evidence>
<dbReference type="Pfam" id="PF13302">
    <property type="entry name" value="Acetyltransf_3"/>
    <property type="match status" value="1"/>
</dbReference>
<proteinExistence type="inferred from homology"/>
<dbReference type="STRING" id="1379910.TH63_01310"/>
<dbReference type="PANTHER" id="PTHR43792">
    <property type="entry name" value="GNAT FAMILY, PUTATIVE (AFU_ORTHOLOGUE AFUA_3G00765)-RELATED-RELATED"/>
    <property type="match status" value="1"/>
</dbReference>
<protein>
    <submittedName>
        <fullName evidence="5">Acetyltransferase</fullName>
    </submittedName>
</protein>
<evidence type="ECO:0000256" key="1">
    <source>
        <dbReference type="ARBA" id="ARBA00022679"/>
    </source>
</evidence>
<keyword evidence="2" id="KW-0012">Acyltransferase</keyword>
<evidence type="ECO:0000259" key="4">
    <source>
        <dbReference type="PROSITE" id="PS51186"/>
    </source>
</evidence>
<dbReference type="GO" id="GO:0016747">
    <property type="term" value="F:acyltransferase activity, transferring groups other than amino-acyl groups"/>
    <property type="evidence" value="ECO:0007669"/>
    <property type="project" value="InterPro"/>
</dbReference>
<gene>
    <name evidence="5" type="ORF">TH63_01310</name>
</gene>
<dbReference type="SUPFAM" id="SSF55729">
    <property type="entry name" value="Acyl-CoA N-acyltransferases (Nat)"/>
    <property type="match status" value="1"/>
</dbReference>
<evidence type="ECO:0000313" key="6">
    <source>
        <dbReference type="Proteomes" id="UP000036458"/>
    </source>
</evidence>
<feature type="domain" description="N-acetyltransferase" evidence="4">
    <location>
        <begin position="7"/>
        <end position="171"/>
    </location>
</feature>
<name>A0A0H4VG77_9BACT</name>
<dbReference type="Proteomes" id="UP000036458">
    <property type="component" value="Chromosome"/>
</dbReference>
<accession>A0A0H4VG77</accession>
<dbReference type="KEGG" id="ruf:TH63_01310"/>
<dbReference type="CDD" id="cd04301">
    <property type="entry name" value="NAT_SF"/>
    <property type="match status" value="1"/>
</dbReference>
<dbReference type="RefSeq" id="WP_048919341.1">
    <property type="nucleotide sequence ID" value="NZ_CP010777.1"/>
</dbReference>
<dbReference type="InterPro" id="IPR000182">
    <property type="entry name" value="GNAT_dom"/>
</dbReference>
<dbReference type="EMBL" id="CP010777">
    <property type="protein sequence ID" value="AKQ44585.1"/>
    <property type="molecule type" value="Genomic_DNA"/>
</dbReference>
<dbReference type="InterPro" id="IPR051531">
    <property type="entry name" value="N-acetyltransferase"/>
</dbReference>
<evidence type="ECO:0000313" key="5">
    <source>
        <dbReference type="EMBL" id="AKQ44585.1"/>
    </source>
</evidence>
<reference evidence="5 6" key="1">
    <citation type="submission" date="2015-01" db="EMBL/GenBank/DDBJ databases">
        <title>Rufibacter sp./DG31D/ whole genome sequencing.</title>
        <authorList>
            <person name="Kim M.K."/>
            <person name="Srinivasan S."/>
            <person name="Lee J.-J."/>
        </authorList>
    </citation>
    <scope>NUCLEOTIDE SEQUENCE [LARGE SCALE GENOMIC DNA]</scope>
    <source>
        <strain evidence="5 6">DG31D</strain>
    </source>
</reference>
<keyword evidence="6" id="KW-1185">Reference proteome</keyword>